<dbReference type="InterPro" id="IPR032638">
    <property type="entry name" value="Porin_5"/>
</dbReference>
<protein>
    <submittedName>
        <fullName evidence="2">Putative porin</fullName>
    </submittedName>
</protein>
<dbReference type="InterPro" id="IPR011250">
    <property type="entry name" value="OMP/PagP_B-barrel"/>
</dbReference>
<feature type="chain" id="PRO_5010311184" evidence="1">
    <location>
        <begin position="30"/>
        <end position="568"/>
    </location>
</feature>
<dbReference type="Proteomes" id="UP000182983">
    <property type="component" value="Unassembled WGS sequence"/>
</dbReference>
<reference evidence="3" key="1">
    <citation type="submission" date="2016-10" db="EMBL/GenBank/DDBJ databases">
        <authorList>
            <person name="Varghese N."/>
            <person name="Submissions S."/>
        </authorList>
    </citation>
    <scope>NUCLEOTIDE SEQUENCE [LARGE SCALE GENOMIC DNA]</scope>
    <source>
        <strain evidence="3">DSM 13234</strain>
    </source>
</reference>
<keyword evidence="1" id="KW-0732">Signal</keyword>
<keyword evidence="3" id="KW-1185">Reference proteome</keyword>
<evidence type="ECO:0000313" key="3">
    <source>
        <dbReference type="Proteomes" id="UP000182983"/>
    </source>
</evidence>
<dbReference type="AlphaFoldDB" id="A0A1H6K0X3"/>
<accession>A0A1H6K0X3</accession>
<name>A0A1H6K0X3_MAGFU</name>
<gene>
    <name evidence="2" type="ORF">SAMN04244559_03341</name>
</gene>
<proteinExistence type="predicted"/>
<dbReference type="Pfam" id="PF16930">
    <property type="entry name" value="Porin_5"/>
    <property type="match status" value="1"/>
</dbReference>
<feature type="signal peptide" evidence="1">
    <location>
        <begin position="1"/>
        <end position="29"/>
    </location>
</feature>
<dbReference type="InterPro" id="IPR006311">
    <property type="entry name" value="TAT_signal"/>
</dbReference>
<evidence type="ECO:0000256" key="1">
    <source>
        <dbReference type="SAM" id="SignalP"/>
    </source>
</evidence>
<dbReference type="EMBL" id="FNWO01000022">
    <property type="protein sequence ID" value="SEH65944.1"/>
    <property type="molecule type" value="Genomic_DNA"/>
</dbReference>
<evidence type="ECO:0000313" key="2">
    <source>
        <dbReference type="EMBL" id="SEH65944.1"/>
    </source>
</evidence>
<dbReference type="OrthoDB" id="5372286at2"/>
<sequence length="568" mass="61749">MTEGNKLTRRGLTLAVSLLALATAMPATAMPATAAETAPSTLSMLEAMVASGVITQTQATSILKDAEARDAARAARGEPAPAPSADGTKRVTYVPEIVKQQLRDEIKGQVMAQAKAEKWAAPNTHPEWTERIRFKGDIRGRYEGDYYPNGNAPGSFEAVNFNAYNALSTPIDHGDLTALATKIPYYNVDQNRERFRLRARLGVEADLGDDFTTGMRIATGDGNSPVSTNQSLGGSGGNFSKYQIWLDRAFIHWDAVKDADKGLSVTIGRFDNPFFFTDLIWDDDVGFDGIAASGRYEVATGVTPFVTVGAFPVYNTDLNLSSTETTKVASRDKWLYGAQAGTTWKPAEDVNVKLAAAYYRYSNVEGQVEDCLYGQTTCASDASRPAFAQKGNTYMTLRHNIGDNTKADYQYYGLATPFHELALTARLDYDGFEPIRITTDGEYVRNLAFSKAKMLRYDLQNNFNGGGGYDGGGTGYLMRLTVGKPKLAERWDWSVNLAYKYLESDAVVDGLADSDFGMGGTNLKGTILGGSLALGKNVWTGLRWMSADSIAGQPFSVDTVQADITARF</sequence>
<dbReference type="SUPFAM" id="SSF56925">
    <property type="entry name" value="OMPA-like"/>
    <property type="match status" value="1"/>
</dbReference>
<dbReference type="PROSITE" id="PS51318">
    <property type="entry name" value="TAT"/>
    <property type="match status" value="1"/>
</dbReference>
<organism evidence="2 3">
    <name type="scientific">Magnetospirillum fulvum</name>
    <name type="common">Rhodospirillum fulvum</name>
    <dbReference type="NCBI Taxonomy" id="1082"/>
    <lineage>
        <taxon>Bacteria</taxon>
        <taxon>Pseudomonadati</taxon>
        <taxon>Pseudomonadota</taxon>
        <taxon>Alphaproteobacteria</taxon>
        <taxon>Rhodospirillales</taxon>
        <taxon>Rhodospirillaceae</taxon>
        <taxon>Magnetospirillum</taxon>
    </lineage>
</organism>
<dbReference type="RefSeq" id="WP_074770655.1">
    <property type="nucleotide sequence ID" value="NZ_FNWO01000022.1"/>
</dbReference>